<dbReference type="eggNOG" id="ENOG50348R3">
    <property type="taxonomic scope" value="Bacteria"/>
</dbReference>
<accession>A0A075RFX7</accession>
<dbReference type="EMBL" id="CP007806">
    <property type="protein sequence ID" value="AIG28175.1"/>
    <property type="molecule type" value="Genomic_DNA"/>
</dbReference>
<gene>
    <name evidence="1" type="ORF">BRLA_c038920</name>
</gene>
<sequence length="168" mass="19712">MNAIKFYRHETATDAVLEYNFYDHKFAPTNLVVRKVLMAMLHSVQNRLTDLEVEYNDNMLVEKVGGNAARILTLLGASTENVQNNYRGETVVSRTFTAKMTPERFQYFYELKDVGELSRFALKEQELDRIVSYFNQYLLVVIPLEEEKQFFELLRAMHVPYQIQAVQK</sequence>
<reference evidence="1 2" key="1">
    <citation type="journal article" date="2011" name="J. Bacteriol.">
        <title>Genome sequence of Brevibacillus laterosporus LMG 15441, a pathogen of invertebrates.</title>
        <authorList>
            <person name="Djukic M."/>
            <person name="Poehlein A."/>
            <person name="Thurmer A."/>
            <person name="Daniel R."/>
        </authorList>
    </citation>
    <scope>NUCLEOTIDE SEQUENCE [LARGE SCALE GENOMIC DNA]</scope>
    <source>
        <strain evidence="1 2">LMG 15441</strain>
    </source>
</reference>
<organism evidence="1 2">
    <name type="scientific">Brevibacillus laterosporus LMG 15441</name>
    <dbReference type="NCBI Taxonomy" id="1042163"/>
    <lineage>
        <taxon>Bacteria</taxon>
        <taxon>Bacillati</taxon>
        <taxon>Bacillota</taxon>
        <taxon>Bacilli</taxon>
        <taxon>Bacillales</taxon>
        <taxon>Paenibacillaceae</taxon>
        <taxon>Brevibacillus</taxon>
    </lineage>
</organism>
<evidence type="ECO:0000313" key="1">
    <source>
        <dbReference type="EMBL" id="AIG28175.1"/>
    </source>
</evidence>
<dbReference type="HOGENOM" id="CLU_133072_0_0_9"/>
<protein>
    <submittedName>
        <fullName evidence="1">Uncharacterized protein</fullName>
    </submittedName>
</protein>
<name>A0A075RFX7_BRELA</name>
<dbReference type="AlphaFoldDB" id="A0A075RFX7"/>
<proteinExistence type="predicted"/>
<dbReference type="Proteomes" id="UP000005850">
    <property type="component" value="Chromosome"/>
</dbReference>
<keyword evidence="2" id="KW-1185">Reference proteome</keyword>
<evidence type="ECO:0000313" key="2">
    <source>
        <dbReference type="Proteomes" id="UP000005850"/>
    </source>
</evidence>
<dbReference type="KEGG" id="blr:BRLA_c038920"/>
<dbReference type="RefSeq" id="WP_003334857.1">
    <property type="nucleotide sequence ID" value="NZ_CP007806.1"/>
</dbReference>